<comment type="caution">
    <text evidence="1">The sequence shown here is derived from an EMBL/GenBank/DDBJ whole genome shotgun (WGS) entry which is preliminary data.</text>
</comment>
<keyword evidence="2" id="KW-1185">Reference proteome</keyword>
<gene>
    <name evidence="1" type="ORF">HJA_00630</name>
</gene>
<accession>A0A059FKJ2</accession>
<dbReference type="AlphaFoldDB" id="A0A059FKJ2"/>
<dbReference type="EMBL" id="ARYJ01000001">
    <property type="protein sequence ID" value="KCZ90998.1"/>
    <property type="molecule type" value="Genomic_DNA"/>
</dbReference>
<dbReference type="STRING" id="1280952.HJA_00630"/>
<name>A0A059FKJ2_9PROT</name>
<dbReference type="PATRIC" id="fig|1280952.3.peg.129"/>
<organism evidence="1 2">
    <name type="scientific">Hyphomonas jannaschiana VP2</name>
    <dbReference type="NCBI Taxonomy" id="1280952"/>
    <lineage>
        <taxon>Bacteria</taxon>
        <taxon>Pseudomonadati</taxon>
        <taxon>Pseudomonadota</taxon>
        <taxon>Alphaproteobacteria</taxon>
        <taxon>Hyphomonadales</taxon>
        <taxon>Hyphomonadaceae</taxon>
        <taxon>Hyphomonas</taxon>
    </lineage>
</organism>
<evidence type="ECO:0000313" key="1">
    <source>
        <dbReference type="EMBL" id="KCZ90998.1"/>
    </source>
</evidence>
<proteinExistence type="predicted"/>
<sequence>MSAYAILIRERMHDESEMARYAEAAKAARGGHDITPLASTGIM</sequence>
<evidence type="ECO:0008006" key="3">
    <source>
        <dbReference type="Google" id="ProtNLM"/>
    </source>
</evidence>
<dbReference type="Proteomes" id="UP000024816">
    <property type="component" value="Unassembled WGS sequence"/>
</dbReference>
<protein>
    <recommendedName>
        <fullName evidence="3">DUF1330 domain-containing protein</fullName>
    </recommendedName>
</protein>
<reference evidence="1 2" key="1">
    <citation type="journal article" date="2014" name="Antonie Van Leeuwenhoek">
        <title>Hyphomonas beringensis sp. nov. and Hyphomonas chukchiensis sp. nov., isolated from surface seawater of the Bering Sea and Chukchi Sea.</title>
        <authorList>
            <person name="Li C."/>
            <person name="Lai Q."/>
            <person name="Li G."/>
            <person name="Dong C."/>
            <person name="Wang J."/>
            <person name="Liao Y."/>
            <person name="Shao Z."/>
        </authorList>
    </citation>
    <scope>NUCLEOTIDE SEQUENCE [LARGE SCALE GENOMIC DNA]</scope>
    <source>
        <strain evidence="1 2">VP2</strain>
    </source>
</reference>
<dbReference type="RefSeq" id="WP_277813094.1">
    <property type="nucleotide sequence ID" value="NZ_ARYJ01000001.1"/>
</dbReference>
<evidence type="ECO:0000313" key="2">
    <source>
        <dbReference type="Proteomes" id="UP000024816"/>
    </source>
</evidence>